<dbReference type="InterPro" id="IPR001242">
    <property type="entry name" value="Condensation_dom"/>
</dbReference>
<reference evidence="2 3" key="1">
    <citation type="submission" date="2016-10" db="EMBL/GenBank/DDBJ databases">
        <authorList>
            <person name="Varghese N."/>
            <person name="Submissions S."/>
        </authorList>
    </citation>
    <scope>NUCLEOTIDE SEQUENCE [LARGE SCALE GENOMIC DNA]</scope>
    <source>
        <strain evidence="2 3">DSM 16643</strain>
    </source>
</reference>
<proteinExistence type="predicted"/>
<evidence type="ECO:0000313" key="3">
    <source>
        <dbReference type="Proteomes" id="UP000323439"/>
    </source>
</evidence>
<evidence type="ECO:0000259" key="1">
    <source>
        <dbReference type="Pfam" id="PF00668"/>
    </source>
</evidence>
<keyword evidence="3" id="KW-1185">Reference proteome</keyword>
<dbReference type="EMBL" id="FMXB01000048">
    <property type="protein sequence ID" value="SDA73781.1"/>
    <property type="molecule type" value="Genomic_DNA"/>
</dbReference>
<dbReference type="PANTHER" id="PTHR45527:SF1">
    <property type="entry name" value="FATTY ACID SYNTHASE"/>
    <property type="match status" value="1"/>
</dbReference>
<organism evidence="2 3">
    <name type="scientific">Methanobrevibacter millerae</name>
    <dbReference type="NCBI Taxonomy" id="230361"/>
    <lineage>
        <taxon>Archaea</taxon>
        <taxon>Methanobacteriati</taxon>
        <taxon>Methanobacteriota</taxon>
        <taxon>Methanomada group</taxon>
        <taxon>Methanobacteria</taxon>
        <taxon>Methanobacteriales</taxon>
        <taxon>Methanobacteriaceae</taxon>
        <taxon>Methanobrevibacter</taxon>
    </lineage>
</organism>
<feature type="domain" description="Condensation" evidence="1">
    <location>
        <begin position="3"/>
        <end position="284"/>
    </location>
</feature>
<protein>
    <submittedName>
        <fullName evidence="2">Condensation domain-containing protein</fullName>
    </submittedName>
</protein>
<dbReference type="Gene3D" id="3.30.559.30">
    <property type="entry name" value="Nonribosomal peptide synthetase, condensation domain"/>
    <property type="match status" value="1"/>
</dbReference>
<dbReference type="PANTHER" id="PTHR45527">
    <property type="entry name" value="NONRIBOSOMAL PEPTIDE SYNTHETASE"/>
    <property type="match status" value="1"/>
</dbReference>
<gene>
    <name evidence="2" type="ORF">SAMN02910315_02468</name>
</gene>
<sequence>DNDDYKLFVAFNHIIFDGLSANVFKRDLQDILDGESISVDESFLKVSAFSQQMQNTDEYADAKKFYESMLTDNEETSTLMESIDSDEHGHLKIDLNLDINLLKSFLDSHGVSENVLFTAAFAYTLSRFTGYENASFNLVENGRDRFNNFNSIGMYVNTLPVIVNCKNQDIASFMENMGSLIYDVMRYNYYPFRLLANEYNINSDILFQFMPEWIGGIGQSNDSLNNSENDIITKRNSSIADLVVEVVQFSQNYNLNIMYCGKYSKSFVEHFAESYKLILKQIINVEKLEEITYITHEDIEILDSYNQTRYNFKYNDILDAFNDNLSECEGNVLVGYEDTSYTHGQGAFIANEVAGKLDELG</sequence>
<dbReference type="GO" id="GO:0044550">
    <property type="term" value="P:secondary metabolite biosynthetic process"/>
    <property type="evidence" value="ECO:0007669"/>
    <property type="project" value="TreeGrafter"/>
</dbReference>
<evidence type="ECO:0000313" key="2">
    <source>
        <dbReference type="EMBL" id="SDA73781.1"/>
    </source>
</evidence>
<dbReference type="Pfam" id="PF00668">
    <property type="entry name" value="Condensation"/>
    <property type="match status" value="1"/>
</dbReference>
<feature type="non-terminal residue" evidence="2">
    <location>
        <position position="361"/>
    </location>
</feature>
<feature type="non-terminal residue" evidence="2">
    <location>
        <position position="1"/>
    </location>
</feature>
<name>A0A1G5XTL7_9EURY</name>
<dbReference type="GO" id="GO:0043041">
    <property type="term" value="P:amino acid activation for nonribosomal peptide biosynthetic process"/>
    <property type="evidence" value="ECO:0007669"/>
    <property type="project" value="TreeGrafter"/>
</dbReference>
<dbReference type="Gene3D" id="3.30.559.10">
    <property type="entry name" value="Chloramphenicol acetyltransferase-like domain"/>
    <property type="match status" value="1"/>
</dbReference>
<dbReference type="GO" id="GO:0003824">
    <property type="term" value="F:catalytic activity"/>
    <property type="evidence" value="ECO:0007669"/>
    <property type="project" value="InterPro"/>
</dbReference>
<accession>A0A1G5XTL7</accession>
<dbReference type="AlphaFoldDB" id="A0A1G5XTL7"/>
<dbReference type="RefSeq" id="WP_149732926.1">
    <property type="nucleotide sequence ID" value="NZ_FMXB01000048.1"/>
</dbReference>
<dbReference type="GO" id="GO:0031177">
    <property type="term" value="F:phosphopantetheine binding"/>
    <property type="evidence" value="ECO:0007669"/>
    <property type="project" value="TreeGrafter"/>
</dbReference>
<dbReference type="SUPFAM" id="SSF52777">
    <property type="entry name" value="CoA-dependent acyltransferases"/>
    <property type="match status" value="1"/>
</dbReference>
<dbReference type="GO" id="GO:0005737">
    <property type="term" value="C:cytoplasm"/>
    <property type="evidence" value="ECO:0007669"/>
    <property type="project" value="TreeGrafter"/>
</dbReference>
<dbReference type="Proteomes" id="UP000323439">
    <property type="component" value="Unassembled WGS sequence"/>
</dbReference>
<dbReference type="InterPro" id="IPR023213">
    <property type="entry name" value="CAT-like_dom_sf"/>
</dbReference>